<dbReference type="InterPro" id="IPR002213">
    <property type="entry name" value="UDP_glucos_trans"/>
</dbReference>
<organism evidence="6 7">
    <name type="scientific">Morella rubra</name>
    <name type="common">Chinese bayberry</name>
    <dbReference type="NCBI Taxonomy" id="262757"/>
    <lineage>
        <taxon>Eukaryota</taxon>
        <taxon>Viridiplantae</taxon>
        <taxon>Streptophyta</taxon>
        <taxon>Embryophyta</taxon>
        <taxon>Tracheophyta</taxon>
        <taxon>Spermatophyta</taxon>
        <taxon>Magnoliopsida</taxon>
        <taxon>eudicotyledons</taxon>
        <taxon>Gunneridae</taxon>
        <taxon>Pentapetalae</taxon>
        <taxon>rosids</taxon>
        <taxon>fabids</taxon>
        <taxon>Fagales</taxon>
        <taxon>Myricaceae</taxon>
        <taxon>Morella</taxon>
    </lineage>
</organism>
<evidence type="ECO:0000256" key="1">
    <source>
        <dbReference type="ARBA" id="ARBA00009995"/>
    </source>
</evidence>
<keyword evidence="2 4" id="KW-0328">Glycosyltransferase</keyword>
<dbReference type="EMBL" id="RXIC02000025">
    <property type="protein sequence ID" value="KAB1204923.1"/>
    <property type="molecule type" value="Genomic_DNA"/>
</dbReference>
<dbReference type="Proteomes" id="UP000516437">
    <property type="component" value="Chromosome 7"/>
</dbReference>
<evidence type="ECO:0000313" key="7">
    <source>
        <dbReference type="Proteomes" id="UP000516437"/>
    </source>
</evidence>
<dbReference type="InterPro" id="IPR050481">
    <property type="entry name" value="UDP-glycosyltransf_plant"/>
</dbReference>
<evidence type="ECO:0000256" key="5">
    <source>
        <dbReference type="RuleBase" id="RU362057"/>
    </source>
</evidence>
<sequence>MAEAIVLYPTPAIGHMISMVELGKLILTRHPSHTVHILVAPQPYNAGATAPYIASVSASNPSITFHNLPNITLPPTASPHHETLTFELLRLNNSNVHQFLLSLSERYNIKVLIMDFFCSHALSVAVDLNIPGYYYFTSAAGSLASFLYLRIIHKNTTKSFKDLNALLDIPGLPPISTSDMPKPLLDRCDKAYECFLDCSNSMAKSAGIVVNSFESLEPRAVKAISDGLCVPDGPTPPLYCIGPLIAATEKRSGGEAVPECLTWLDTQPSQSVIFLCFGSLGLFSMEQLKEIATGLEKSGQRFLWVVRNPPTQSHGLAVSAQPDPDLDSLLPEGFLDRTKERGLVVKSWAPQLAVLNHKSVGGFVTHCGWNSVLESVCAGVPMVAWPLYAEQRSNRVMLVQEMRIALPMKELEDGFVSAVEVENRVRDLMDSEEGKSIRQRTLAMKFEAEAALGEGGSSRVALAKLVESWQKC</sequence>
<evidence type="ECO:0000256" key="4">
    <source>
        <dbReference type="RuleBase" id="RU003718"/>
    </source>
</evidence>
<evidence type="ECO:0000313" key="6">
    <source>
        <dbReference type="EMBL" id="KAB1204923.1"/>
    </source>
</evidence>
<gene>
    <name evidence="6" type="ORF">CJ030_MR7G015243</name>
</gene>
<dbReference type="PANTHER" id="PTHR48048">
    <property type="entry name" value="GLYCOSYLTRANSFERASE"/>
    <property type="match status" value="1"/>
</dbReference>
<reference evidence="6 7" key="1">
    <citation type="journal article" date="2019" name="Plant Biotechnol. J.">
        <title>The red bayberry genome and genetic basis of sex determination.</title>
        <authorList>
            <person name="Jia H.M."/>
            <person name="Jia H.J."/>
            <person name="Cai Q.L."/>
            <person name="Wang Y."/>
            <person name="Zhao H.B."/>
            <person name="Yang W.F."/>
            <person name="Wang G.Y."/>
            <person name="Li Y.H."/>
            <person name="Zhan D.L."/>
            <person name="Shen Y.T."/>
            <person name="Niu Q.F."/>
            <person name="Chang L."/>
            <person name="Qiu J."/>
            <person name="Zhao L."/>
            <person name="Xie H.B."/>
            <person name="Fu W.Y."/>
            <person name="Jin J."/>
            <person name="Li X.W."/>
            <person name="Jiao Y."/>
            <person name="Zhou C.C."/>
            <person name="Tu T."/>
            <person name="Chai C.Y."/>
            <person name="Gao J.L."/>
            <person name="Fan L.J."/>
            <person name="van de Weg E."/>
            <person name="Wang J.Y."/>
            <person name="Gao Z.S."/>
        </authorList>
    </citation>
    <scope>NUCLEOTIDE SEQUENCE [LARGE SCALE GENOMIC DNA]</scope>
    <source>
        <tissue evidence="6">Leaves</tissue>
    </source>
</reference>
<dbReference type="AlphaFoldDB" id="A0A6A1UX72"/>
<dbReference type="SUPFAM" id="SSF53756">
    <property type="entry name" value="UDP-Glycosyltransferase/glycogen phosphorylase"/>
    <property type="match status" value="1"/>
</dbReference>
<protein>
    <recommendedName>
        <fullName evidence="5">Glycosyltransferase</fullName>
        <ecNumber evidence="5">2.4.1.-</ecNumber>
    </recommendedName>
</protein>
<name>A0A6A1UX72_9ROSI</name>
<evidence type="ECO:0000256" key="3">
    <source>
        <dbReference type="ARBA" id="ARBA00022679"/>
    </source>
</evidence>
<keyword evidence="3 4" id="KW-0808">Transferase</keyword>
<dbReference type="CDD" id="cd03784">
    <property type="entry name" value="GT1_Gtf-like"/>
    <property type="match status" value="1"/>
</dbReference>
<proteinExistence type="inferred from homology"/>
<dbReference type="EC" id="2.4.1.-" evidence="5"/>
<dbReference type="OrthoDB" id="5835829at2759"/>
<dbReference type="Gene3D" id="3.40.50.2000">
    <property type="entry name" value="Glycogen Phosphorylase B"/>
    <property type="match status" value="2"/>
</dbReference>
<dbReference type="Pfam" id="PF00201">
    <property type="entry name" value="UDPGT"/>
    <property type="match status" value="1"/>
</dbReference>
<dbReference type="PROSITE" id="PS00375">
    <property type="entry name" value="UDPGT"/>
    <property type="match status" value="1"/>
</dbReference>
<keyword evidence="7" id="KW-1185">Reference proteome</keyword>
<dbReference type="FunFam" id="3.40.50.2000:FF:000095">
    <property type="entry name" value="Glycosyltransferase"/>
    <property type="match status" value="1"/>
</dbReference>
<dbReference type="FunFam" id="3.40.50.2000:FF:000020">
    <property type="entry name" value="Glycosyltransferase"/>
    <property type="match status" value="1"/>
</dbReference>
<dbReference type="InterPro" id="IPR035595">
    <property type="entry name" value="UDP_glycos_trans_CS"/>
</dbReference>
<dbReference type="PANTHER" id="PTHR48048:SF30">
    <property type="entry name" value="GLYCOSYLTRANSFERASE"/>
    <property type="match status" value="1"/>
</dbReference>
<dbReference type="GO" id="GO:0035251">
    <property type="term" value="F:UDP-glucosyltransferase activity"/>
    <property type="evidence" value="ECO:0007669"/>
    <property type="project" value="InterPro"/>
</dbReference>
<accession>A0A6A1UX72</accession>
<comment type="similarity">
    <text evidence="1 4">Belongs to the UDP-glycosyltransferase family.</text>
</comment>
<evidence type="ECO:0000256" key="2">
    <source>
        <dbReference type="ARBA" id="ARBA00022676"/>
    </source>
</evidence>
<comment type="caution">
    <text evidence="6">The sequence shown here is derived from an EMBL/GenBank/DDBJ whole genome shotgun (WGS) entry which is preliminary data.</text>
</comment>